<proteinExistence type="predicted"/>
<dbReference type="Proteomes" id="UP000070394">
    <property type="component" value="Unassembled WGS sequence"/>
</dbReference>
<dbReference type="InterPro" id="IPR050243">
    <property type="entry name" value="PHP_phosphatase"/>
</dbReference>
<name>A0A133ZWQ7_9FIRM</name>
<dbReference type="CDD" id="cd07437">
    <property type="entry name" value="PHP_HisPPase_Ycdx_like"/>
    <property type="match status" value="1"/>
</dbReference>
<dbReference type="GO" id="GO:0005829">
    <property type="term" value="C:cytosol"/>
    <property type="evidence" value="ECO:0007669"/>
    <property type="project" value="TreeGrafter"/>
</dbReference>
<dbReference type="InterPro" id="IPR004013">
    <property type="entry name" value="PHP_dom"/>
</dbReference>
<dbReference type="NCBIfam" id="NF006702">
    <property type="entry name" value="PRK09248.1"/>
    <property type="match status" value="1"/>
</dbReference>
<dbReference type="GO" id="GO:0042578">
    <property type="term" value="F:phosphoric ester hydrolase activity"/>
    <property type="evidence" value="ECO:0007669"/>
    <property type="project" value="TreeGrafter"/>
</dbReference>
<dbReference type="InterPro" id="IPR003141">
    <property type="entry name" value="Pol/His_phosphatase_N"/>
</dbReference>
<dbReference type="InterPro" id="IPR016195">
    <property type="entry name" value="Pol/histidinol_Pase-like"/>
</dbReference>
<keyword evidence="3" id="KW-1185">Reference proteome</keyword>
<dbReference type="AlphaFoldDB" id="A0A133ZWQ7"/>
<dbReference type="EMBL" id="LSDA01000021">
    <property type="protein sequence ID" value="KXB59864.1"/>
    <property type="molecule type" value="Genomic_DNA"/>
</dbReference>
<dbReference type="PANTHER" id="PTHR36928:SF1">
    <property type="entry name" value="PHOSPHATASE YCDX-RELATED"/>
    <property type="match status" value="1"/>
</dbReference>
<feature type="domain" description="Polymerase/histidinol phosphatase N-terminal" evidence="1">
    <location>
        <begin position="5"/>
        <end position="79"/>
    </location>
</feature>
<reference evidence="3" key="1">
    <citation type="submission" date="2016-01" db="EMBL/GenBank/DDBJ databases">
        <authorList>
            <person name="Mitreva M."/>
            <person name="Pepin K.H."/>
            <person name="Mihindukulasuriya K.A."/>
            <person name="Fulton R."/>
            <person name="Fronick C."/>
            <person name="O'Laughlin M."/>
            <person name="Miner T."/>
            <person name="Herter B."/>
            <person name="Rosa B.A."/>
            <person name="Cordes M."/>
            <person name="Tomlinson C."/>
            <person name="Wollam A."/>
            <person name="Palsikar V.B."/>
            <person name="Mardis E.R."/>
            <person name="Wilson R.K."/>
        </authorList>
    </citation>
    <scope>NUCLEOTIDE SEQUENCE [LARGE SCALE GENOMIC DNA]</scope>
    <source>
        <strain evidence="3">DNF00896</strain>
    </source>
</reference>
<dbReference type="GO" id="GO:0008270">
    <property type="term" value="F:zinc ion binding"/>
    <property type="evidence" value="ECO:0007669"/>
    <property type="project" value="TreeGrafter"/>
</dbReference>
<dbReference type="Pfam" id="PF02811">
    <property type="entry name" value="PHP"/>
    <property type="match status" value="1"/>
</dbReference>
<evidence type="ECO:0000313" key="2">
    <source>
        <dbReference type="EMBL" id="KXB59864.1"/>
    </source>
</evidence>
<dbReference type="PATRIC" id="fig|467210.3.peg.835"/>
<dbReference type="SUPFAM" id="SSF89550">
    <property type="entry name" value="PHP domain-like"/>
    <property type="match status" value="1"/>
</dbReference>
<dbReference type="STRING" id="467210.HMPREF1866_00846"/>
<dbReference type="RefSeq" id="WP_060930745.1">
    <property type="nucleotide sequence ID" value="NZ_KQ959782.1"/>
</dbReference>
<evidence type="ECO:0000313" key="3">
    <source>
        <dbReference type="Proteomes" id="UP000070394"/>
    </source>
</evidence>
<dbReference type="OrthoDB" id="9808747at2"/>
<accession>A0A133ZWQ7</accession>
<keyword evidence="2" id="KW-0378">Hydrolase</keyword>
<evidence type="ECO:0000259" key="1">
    <source>
        <dbReference type="SMART" id="SM00481"/>
    </source>
</evidence>
<gene>
    <name evidence="2" type="ORF">HMPREF1866_00846</name>
</gene>
<organism evidence="2 3">
    <name type="scientific">Lachnoanaerobaculum saburreum</name>
    <dbReference type="NCBI Taxonomy" id="467210"/>
    <lineage>
        <taxon>Bacteria</taxon>
        <taxon>Bacillati</taxon>
        <taxon>Bacillota</taxon>
        <taxon>Clostridia</taxon>
        <taxon>Lachnospirales</taxon>
        <taxon>Lachnospiraceae</taxon>
        <taxon>Lachnoanaerobaculum</taxon>
    </lineage>
</organism>
<dbReference type="PANTHER" id="PTHR36928">
    <property type="entry name" value="PHOSPHATASE YCDX-RELATED"/>
    <property type="match status" value="1"/>
</dbReference>
<dbReference type="SMART" id="SM00481">
    <property type="entry name" value="POLIIIAc"/>
    <property type="match status" value="1"/>
</dbReference>
<protein>
    <submittedName>
        <fullName evidence="2">Putative hydrolase</fullName>
    </submittedName>
</protein>
<dbReference type="Gene3D" id="3.20.20.140">
    <property type="entry name" value="Metal-dependent hydrolases"/>
    <property type="match status" value="1"/>
</dbReference>
<sequence length="241" mass="26825">MKYLFDLHTHTIASGHAYSTLKENMEEAVAKGLSAYGFSDHSEAVPGSCKNIYFMNFKVIPRNYKGVLILRGVEANIMDFKGNLDVDENVLKRLDYVIASLHTICIDPGSLDENMNAYFGAMSNPYVKIIGHPDDGRYPIDHDALAKEAAKIGVALELNNSSLNPRSARVGGRENAAKMLSAAKKYGTYVICNTDSHYADYVGDFKNCDSLLKELDFPEELVLNNSMEKLKLILNKDIEEM</sequence>
<comment type="caution">
    <text evidence="2">The sequence shown here is derived from an EMBL/GenBank/DDBJ whole genome shotgun (WGS) entry which is preliminary data.</text>
</comment>